<dbReference type="PROSITE" id="PS00141">
    <property type="entry name" value="ASP_PROTEASE"/>
    <property type="match status" value="1"/>
</dbReference>
<proteinExistence type="predicted"/>
<protein>
    <recommendedName>
        <fullName evidence="4">Peptidase A2 domain-containing protein</fullName>
    </recommendedName>
</protein>
<dbReference type="AlphaFoldDB" id="A0A087RKP2"/>
<dbReference type="SUPFAM" id="SSF50630">
    <property type="entry name" value="Acid proteases"/>
    <property type="match status" value="1"/>
</dbReference>
<gene>
    <name evidence="5" type="ORF">AS27_01683</name>
</gene>
<dbReference type="InterPro" id="IPR029054">
    <property type="entry name" value="dUTPase-like"/>
</dbReference>
<evidence type="ECO:0000313" key="5">
    <source>
        <dbReference type="EMBL" id="KFM14046.1"/>
    </source>
</evidence>
<keyword evidence="6" id="KW-1185">Reference proteome</keyword>
<dbReference type="PROSITE" id="PS50175">
    <property type="entry name" value="ASP_PROT_RETROV"/>
    <property type="match status" value="1"/>
</dbReference>
<evidence type="ECO:0000256" key="1">
    <source>
        <dbReference type="ARBA" id="ARBA00022670"/>
    </source>
</evidence>
<dbReference type="Gene3D" id="2.40.70.10">
    <property type="entry name" value="Acid Proteases"/>
    <property type="match status" value="1"/>
</dbReference>
<dbReference type="STRING" id="9233.A0A087RKP2"/>
<dbReference type="GO" id="GO:0006508">
    <property type="term" value="P:proteolysis"/>
    <property type="evidence" value="ECO:0007669"/>
    <property type="project" value="UniProtKB-KW"/>
</dbReference>
<dbReference type="EMBL" id="KL226413">
    <property type="protein sequence ID" value="KFM14046.1"/>
    <property type="molecule type" value="Genomic_DNA"/>
</dbReference>
<dbReference type="CDD" id="cd07557">
    <property type="entry name" value="trimeric_dUTPase"/>
    <property type="match status" value="1"/>
</dbReference>
<dbReference type="InterPro" id="IPR001995">
    <property type="entry name" value="Peptidase_A2_cat"/>
</dbReference>
<name>A0A087RKP2_APTFO</name>
<dbReference type="InterPro" id="IPR051592">
    <property type="entry name" value="HERV-K_Pro_peptidase_A2"/>
</dbReference>
<dbReference type="PANTHER" id="PTHR19422:SF123">
    <property type="entry name" value="RT1 CLASS I, LOCUS CE15"/>
    <property type="match status" value="1"/>
</dbReference>
<dbReference type="GO" id="GO:0004190">
    <property type="term" value="F:aspartic-type endopeptidase activity"/>
    <property type="evidence" value="ECO:0007669"/>
    <property type="project" value="UniProtKB-KW"/>
</dbReference>
<keyword evidence="2" id="KW-0064">Aspartyl protease</keyword>
<dbReference type="PANTHER" id="PTHR19422">
    <property type="entry name" value="GAG RETROVIRAL POLYPROTEIN"/>
    <property type="match status" value="1"/>
</dbReference>
<evidence type="ECO:0000313" key="6">
    <source>
        <dbReference type="Proteomes" id="UP000053286"/>
    </source>
</evidence>
<keyword evidence="3" id="KW-0378">Hydrolase</keyword>
<sequence>GSAGVDVSTATNLSINDQTVHRVPLNVRGPLGQGLSALLVGRSSATMQGLFVLPGVIDSDYTGQVQALLRTPSPPVFIPAGSRIAQLVPFMSMVRNWDTISRGAGGFGSTGEPNIFWTQLVQRTQPTLTCTLKNKGGKPEHLVVKGMIDTGADVTIIS</sequence>
<evidence type="ECO:0000256" key="3">
    <source>
        <dbReference type="ARBA" id="ARBA00022801"/>
    </source>
</evidence>
<evidence type="ECO:0000256" key="2">
    <source>
        <dbReference type="ARBA" id="ARBA00022750"/>
    </source>
</evidence>
<feature type="non-terminal residue" evidence="5">
    <location>
        <position position="158"/>
    </location>
</feature>
<dbReference type="InterPro" id="IPR001969">
    <property type="entry name" value="Aspartic_peptidase_AS"/>
</dbReference>
<accession>A0A087RKP2</accession>
<dbReference type="InterPro" id="IPR033704">
    <property type="entry name" value="dUTPase_trimeric"/>
</dbReference>
<feature type="non-terminal residue" evidence="5">
    <location>
        <position position="1"/>
    </location>
</feature>
<dbReference type="Gene3D" id="2.70.40.10">
    <property type="match status" value="1"/>
</dbReference>
<dbReference type="Pfam" id="PF00692">
    <property type="entry name" value="dUTPase"/>
    <property type="match status" value="1"/>
</dbReference>
<evidence type="ECO:0000259" key="4">
    <source>
        <dbReference type="PROSITE" id="PS50175"/>
    </source>
</evidence>
<dbReference type="Proteomes" id="UP000053286">
    <property type="component" value="Unassembled WGS sequence"/>
</dbReference>
<reference evidence="5 6" key="1">
    <citation type="submission" date="2014-04" db="EMBL/GenBank/DDBJ databases">
        <title>Genome evolution of avian class.</title>
        <authorList>
            <person name="Zhang G."/>
            <person name="Li C."/>
        </authorList>
    </citation>
    <scope>NUCLEOTIDE SEQUENCE [LARGE SCALE GENOMIC DNA]</scope>
    <source>
        <strain evidence="5">BGI_AS27</strain>
    </source>
</reference>
<feature type="domain" description="Peptidase A2" evidence="4">
    <location>
        <begin position="144"/>
        <end position="158"/>
    </location>
</feature>
<dbReference type="InterPro" id="IPR036157">
    <property type="entry name" value="dUTPase-like_sf"/>
</dbReference>
<keyword evidence="1" id="KW-0645">Protease</keyword>
<organism evidence="5 6">
    <name type="scientific">Aptenodytes forsteri</name>
    <name type="common">Emperor penguin</name>
    <dbReference type="NCBI Taxonomy" id="9233"/>
    <lineage>
        <taxon>Eukaryota</taxon>
        <taxon>Metazoa</taxon>
        <taxon>Chordata</taxon>
        <taxon>Craniata</taxon>
        <taxon>Vertebrata</taxon>
        <taxon>Euteleostomi</taxon>
        <taxon>Archelosauria</taxon>
        <taxon>Archosauria</taxon>
        <taxon>Dinosauria</taxon>
        <taxon>Saurischia</taxon>
        <taxon>Theropoda</taxon>
        <taxon>Coelurosauria</taxon>
        <taxon>Aves</taxon>
        <taxon>Neognathae</taxon>
        <taxon>Neoaves</taxon>
        <taxon>Aequornithes</taxon>
        <taxon>Sphenisciformes</taxon>
        <taxon>Spheniscidae</taxon>
        <taxon>Aptenodytes</taxon>
    </lineage>
</organism>
<dbReference type="SUPFAM" id="SSF51283">
    <property type="entry name" value="dUTPase-like"/>
    <property type="match status" value="1"/>
</dbReference>
<dbReference type="InterPro" id="IPR021109">
    <property type="entry name" value="Peptidase_aspartic_dom_sf"/>
</dbReference>